<dbReference type="Proteomes" id="UP001165205">
    <property type="component" value="Unassembled WGS sequence"/>
</dbReference>
<protein>
    <submittedName>
        <fullName evidence="2">Unnamed protein product</fullName>
    </submittedName>
</protein>
<name>A0AAN4YT41_ASPOZ</name>
<organism evidence="2 3">
    <name type="scientific">Aspergillus oryzae</name>
    <name type="common">Yellow koji mold</name>
    <dbReference type="NCBI Taxonomy" id="5062"/>
    <lineage>
        <taxon>Eukaryota</taxon>
        <taxon>Fungi</taxon>
        <taxon>Dikarya</taxon>
        <taxon>Ascomycota</taxon>
        <taxon>Pezizomycotina</taxon>
        <taxon>Eurotiomycetes</taxon>
        <taxon>Eurotiomycetidae</taxon>
        <taxon>Eurotiales</taxon>
        <taxon>Aspergillaceae</taxon>
        <taxon>Aspergillus</taxon>
        <taxon>Aspergillus subgen. Circumdati</taxon>
    </lineage>
</organism>
<evidence type="ECO:0000256" key="1">
    <source>
        <dbReference type="SAM" id="MobiDB-lite"/>
    </source>
</evidence>
<feature type="region of interest" description="Disordered" evidence="1">
    <location>
        <begin position="1"/>
        <end position="58"/>
    </location>
</feature>
<proteinExistence type="predicted"/>
<sequence length="235" mass="25573">MPSKYCEATRSASSREAKRRTRGADATGRATDGRRFSSWSRNISPTLGSSAPTAGDSVGLDAETVADVVEWELSRPINTVGTWYQSRSPSPSSALPVGLSATERPVLRRRMSSNHRTRSDSENHISFSACDRSHRQLKPVCCDGGRYGMGSAVAAMMSESSRKGAERAGRFHGVVLKVEEWKHARTRKNLDETCPADVETQGHGWSYWKMQQRPRGSAARTAGHSDGGDDGLGMS</sequence>
<dbReference type="AlphaFoldDB" id="A0AAN4YT41"/>
<reference evidence="2" key="1">
    <citation type="submission" date="2023-04" db="EMBL/GenBank/DDBJ databases">
        <title>Aspergillus oryzae NBRC 4228.</title>
        <authorList>
            <person name="Ichikawa N."/>
            <person name="Sato H."/>
            <person name="Tonouchi N."/>
        </authorList>
    </citation>
    <scope>NUCLEOTIDE SEQUENCE</scope>
    <source>
        <strain evidence="2">NBRC 4228</strain>
    </source>
</reference>
<accession>A0AAN4YT41</accession>
<evidence type="ECO:0000313" key="2">
    <source>
        <dbReference type="EMBL" id="GMG36003.1"/>
    </source>
</evidence>
<dbReference type="EMBL" id="BSYA01000186">
    <property type="protein sequence ID" value="GMG36003.1"/>
    <property type="molecule type" value="Genomic_DNA"/>
</dbReference>
<feature type="region of interest" description="Disordered" evidence="1">
    <location>
        <begin position="205"/>
        <end position="235"/>
    </location>
</feature>
<feature type="compositionally biased region" description="Polar residues" evidence="1">
    <location>
        <begin position="37"/>
        <end position="52"/>
    </location>
</feature>
<comment type="caution">
    <text evidence="2">The sequence shown here is derived from an EMBL/GenBank/DDBJ whole genome shotgun (WGS) entry which is preliminary data.</text>
</comment>
<evidence type="ECO:0000313" key="3">
    <source>
        <dbReference type="Proteomes" id="UP001165205"/>
    </source>
</evidence>
<gene>
    <name evidence="2" type="ORF">Aory04_001112300</name>
</gene>